<organism evidence="2 3">
    <name type="scientific">Symbiodinium microadriaticum</name>
    <name type="common">Dinoflagellate</name>
    <name type="synonym">Zooxanthella microadriatica</name>
    <dbReference type="NCBI Taxonomy" id="2951"/>
    <lineage>
        <taxon>Eukaryota</taxon>
        <taxon>Sar</taxon>
        <taxon>Alveolata</taxon>
        <taxon>Dinophyceae</taxon>
        <taxon>Suessiales</taxon>
        <taxon>Symbiodiniaceae</taxon>
        <taxon>Symbiodinium</taxon>
    </lineage>
</organism>
<dbReference type="AlphaFoldDB" id="A0A1Q9DE51"/>
<dbReference type="Proteomes" id="UP000186817">
    <property type="component" value="Unassembled WGS sequence"/>
</dbReference>
<proteinExistence type="predicted"/>
<sequence length="243" mass="27740">MVGPGALSLHQYSEPLGTVSAFQQTVATDALREIVRGVLQESEDKQYWKMKAETDQDFMHRYSELVRESDDWLESRRTEVIKAGKESSGGATGSRLQASAGASSRMRARLLPEAREALLSGPKTTEELKRLIQRKHPTEEIREEDLLGVLSMEELDALQVRGVWVLARTGTESHDKFRKTLLTLFRHRDSVTRQEVMEEYQQTYGERCKLSDYVVRQQLREIAEKVEDGPQTVYIVKGALQTR</sequence>
<evidence type="ECO:0000313" key="2">
    <source>
        <dbReference type="EMBL" id="OLP93496.1"/>
    </source>
</evidence>
<evidence type="ECO:0000256" key="1">
    <source>
        <dbReference type="SAM" id="MobiDB-lite"/>
    </source>
</evidence>
<accession>A0A1Q9DE51</accession>
<name>A0A1Q9DE51_SYMMI</name>
<reference evidence="2 3" key="1">
    <citation type="submission" date="2016-02" db="EMBL/GenBank/DDBJ databases">
        <title>Genome analysis of coral dinoflagellate symbionts highlights evolutionary adaptations to a symbiotic lifestyle.</title>
        <authorList>
            <person name="Aranda M."/>
            <person name="Li Y."/>
            <person name="Liew Y.J."/>
            <person name="Baumgarten S."/>
            <person name="Simakov O."/>
            <person name="Wilson M."/>
            <person name="Piel J."/>
            <person name="Ashoor H."/>
            <person name="Bougouffa S."/>
            <person name="Bajic V.B."/>
            <person name="Ryu T."/>
            <person name="Ravasi T."/>
            <person name="Bayer T."/>
            <person name="Micklem G."/>
            <person name="Kim H."/>
            <person name="Bhak J."/>
            <person name="Lajeunesse T.C."/>
            <person name="Voolstra C.R."/>
        </authorList>
    </citation>
    <scope>NUCLEOTIDE SEQUENCE [LARGE SCALE GENOMIC DNA]</scope>
    <source>
        <strain evidence="2 3">CCMP2467</strain>
    </source>
</reference>
<keyword evidence="3" id="KW-1185">Reference proteome</keyword>
<dbReference type="OrthoDB" id="439866at2759"/>
<comment type="caution">
    <text evidence="2">The sequence shown here is derived from an EMBL/GenBank/DDBJ whole genome shotgun (WGS) entry which is preliminary data.</text>
</comment>
<gene>
    <name evidence="2" type="ORF">AK812_SmicGene24586</name>
</gene>
<protein>
    <submittedName>
        <fullName evidence="2">Uncharacterized protein</fullName>
    </submittedName>
</protein>
<feature type="region of interest" description="Disordered" evidence="1">
    <location>
        <begin position="83"/>
        <end position="103"/>
    </location>
</feature>
<evidence type="ECO:0000313" key="3">
    <source>
        <dbReference type="Proteomes" id="UP000186817"/>
    </source>
</evidence>
<dbReference type="EMBL" id="LSRX01000578">
    <property type="protein sequence ID" value="OLP93496.1"/>
    <property type="molecule type" value="Genomic_DNA"/>
</dbReference>